<dbReference type="RefSeq" id="WP_371384976.1">
    <property type="nucleotide sequence ID" value="NZ_JBGLYH010000002.1"/>
</dbReference>
<organism evidence="1 2">
    <name type="scientific">Pseudodesulfovibrio karagichevae</name>
    <dbReference type="NCBI Taxonomy" id="3239305"/>
    <lineage>
        <taxon>Bacteria</taxon>
        <taxon>Pseudomonadati</taxon>
        <taxon>Thermodesulfobacteriota</taxon>
        <taxon>Desulfovibrionia</taxon>
        <taxon>Desulfovibrionales</taxon>
        <taxon>Desulfovibrionaceae</taxon>
    </lineage>
</organism>
<protein>
    <recommendedName>
        <fullName evidence="3">XRE family transcriptional regulator</fullName>
    </recommendedName>
</protein>
<gene>
    <name evidence="1" type="ORF">AB6M95_01580</name>
</gene>
<sequence>MLVEEIADRADKAGHSQAAFARIAFGENGTSVGRWAKIRGATGGNKPQSLRVFEAFAAAAALSISLNELVYKVEREYHLRTQRD</sequence>
<evidence type="ECO:0000313" key="1">
    <source>
        <dbReference type="EMBL" id="MEZ7195425.1"/>
    </source>
</evidence>
<name>A0ABV4JXK1_9BACT</name>
<dbReference type="Proteomes" id="UP001568698">
    <property type="component" value="Unassembled WGS sequence"/>
</dbReference>
<proteinExistence type="predicted"/>
<dbReference type="EMBL" id="JBGLYH010000002">
    <property type="protein sequence ID" value="MEZ7195425.1"/>
    <property type="molecule type" value="Genomic_DNA"/>
</dbReference>
<keyword evidence="2" id="KW-1185">Reference proteome</keyword>
<comment type="caution">
    <text evidence="1">The sequence shown here is derived from an EMBL/GenBank/DDBJ whole genome shotgun (WGS) entry which is preliminary data.</text>
</comment>
<evidence type="ECO:0000313" key="2">
    <source>
        <dbReference type="Proteomes" id="UP001568698"/>
    </source>
</evidence>
<reference evidence="1 2" key="1">
    <citation type="submission" date="2024-08" db="EMBL/GenBank/DDBJ databases">
        <title>Sulfate-reducing bacteria isolated from formation water of the oil field in Kazakhstan and description of Pseudodesulfovibrio sp.</title>
        <authorList>
            <person name="Bidzhieva S.K."/>
            <person name="Tourova T.P."/>
            <person name="Grouzdev D.S."/>
            <person name="Beletsky A.V."/>
            <person name="Sokolova D.S."/>
            <person name="Samigullina S.R."/>
            <person name="Poltaraus A.B."/>
            <person name="Avtukh A.N."/>
            <person name="Tereshina V.M."/>
            <person name="Zhaparov N.S."/>
            <person name="Mardanov A.V."/>
            <person name="Nazina T.N."/>
        </authorList>
    </citation>
    <scope>NUCLEOTIDE SEQUENCE [LARGE SCALE GENOMIC DNA]</scope>
    <source>
        <strain evidence="1 2">9FUS</strain>
    </source>
</reference>
<evidence type="ECO:0008006" key="3">
    <source>
        <dbReference type="Google" id="ProtNLM"/>
    </source>
</evidence>
<accession>A0ABV4JXK1</accession>